<keyword evidence="2" id="KW-1185">Reference proteome</keyword>
<dbReference type="EMBL" id="CP000561">
    <property type="protein sequence ID" value="ABO08382.1"/>
    <property type="molecule type" value="Genomic_DNA"/>
</dbReference>
<gene>
    <name evidence="1" type="ordered locus">Pcal_0957</name>
</gene>
<dbReference type="AlphaFoldDB" id="A3MUR5"/>
<reference evidence="1" key="1">
    <citation type="submission" date="2007-02" db="EMBL/GenBank/DDBJ databases">
        <title>Complete sequence of Pyrobaculum calidifontis JCM 11548.</title>
        <authorList>
            <consortium name="US DOE Joint Genome Institute"/>
            <person name="Copeland A."/>
            <person name="Lucas S."/>
            <person name="Lapidus A."/>
            <person name="Barry K."/>
            <person name="Glavina del Rio T."/>
            <person name="Dalin E."/>
            <person name="Tice H."/>
            <person name="Pitluck S."/>
            <person name="Chain P."/>
            <person name="Malfatti S."/>
            <person name="Shin M."/>
            <person name="Vergez L."/>
            <person name="Schmutz J."/>
            <person name="Larimer F."/>
            <person name="Land M."/>
            <person name="Hauser L."/>
            <person name="Kyrpides N."/>
            <person name="Mikhailova N."/>
            <person name="Cozen A.E."/>
            <person name="Fitz-Gibbon S.T."/>
            <person name="House C.H."/>
            <person name="Saltikov C."/>
            <person name="Lowe T.M."/>
            <person name="Richardson P."/>
        </authorList>
    </citation>
    <scope>NUCLEOTIDE SEQUENCE [LARGE SCALE GENOMIC DNA]</scope>
    <source>
        <strain evidence="1">JCM 11548</strain>
    </source>
</reference>
<dbReference type="HOGENOM" id="CLU_1640034_0_0_2"/>
<proteinExistence type="predicted"/>
<dbReference type="InterPro" id="IPR027417">
    <property type="entry name" value="P-loop_NTPase"/>
</dbReference>
<dbReference type="eggNOG" id="arCOG05574">
    <property type="taxonomic scope" value="Archaea"/>
</dbReference>
<evidence type="ECO:0000313" key="1">
    <source>
        <dbReference type="EMBL" id="ABO08382.1"/>
    </source>
</evidence>
<dbReference type="Proteomes" id="UP000001431">
    <property type="component" value="Chromosome"/>
</dbReference>
<dbReference type="SUPFAM" id="SSF52540">
    <property type="entry name" value="P-loop containing nucleoside triphosphate hydrolases"/>
    <property type="match status" value="1"/>
</dbReference>
<sequence length="177" mass="19124">MPLKAAIGALYATPNVICITSGSKGGTGKTTFAAVAAYVWRSLGVPVRVAKTASAAGFYLVDLPAFRLDDVLFVKILSKCKALIYVVDEDFETLGSVERLHAAVRGEVYGVILNKVFRKPGEVFVKAYKRFGDVYVVPFDEKLAVHRAVGVPPFRVKSPATLAMAEAAVDLLLKNKF</sequence>
<name>A3MUR5_PYRCJ</name>
<dbReference type="STRING" id="410359.Pcal_0957"/>
<evidence type="ECO:0000313" key="2">
    <source>
        <dbReference type="Proteomes" id="UP000001431"/>
    </source>
</evidence>
<dbReference type="KEGG" id="pcl:Pcal_0957"/>
<evidence type="ECO:0008006" key="3">
    <source>
        <dbReference type="Google" id="ProtNLM"/>
    </source>
</evidence>
<accession>A3MUR5</accession>
<organism evidence="1 2">
    <name type="scientific">Pyrobaculum calidifontis (strain DSM 21063 / JCM 11548 / VA1)</name>
    <dbReference type="NCBI Taxonomy" id="410359"/>
    <lineage>
        <taxon>Archaea</taxon>
        <taxon>Thermoproteota</taxon>
        <taxon>Thermoprotei</taxon>
        <taxon>Thermoproteales</taxon>
        <taxon>Thermoproteaceae</taxon>
        <taxon>Pyrobaculum</taxon>
    </lineage>
</organism>
<protein>
    <recommendedName>
        <fullName evidence="3">CobQ/CobB/MinD/ParA nucleotide binding domain-containing protein</fullName>
    </recommendedName>
</protein>